<dbReference type="GO" id="GO:0000725">
    <property type="term" value="P:recombinational repair"/>
    <property type="evidence" value="ECO:0007669"/>
    <property type="project" value="TreeGrafter"/>
</dbReference>
<evidence type="ECO:0000256" key="9">
    <source>
        <dbReference type="ARBA" id="ARBA00023271"/>
    </source>
</evidence>
<keyword evidence="12" id="KW-1185">Reference proteome</keyword>
<comment type="similarity">
    <text evidence="2">Belongs to the MGM101 family.</text>
</comment>
<dbReference type="Pfam" id="PF06420">
    <property type="entry name" value="Mgm101p"/>
    <property type="match status" value="1"/>
</dbReference>
<comment type="caution">
    <text evidence="11">The sequence shown here is derived from an EMBL/GenBank/DDBJ whole genome shotgun (WGS) entry which is preliminary data.</text>
</comment>
<evidence type="ECO:0000256" key="5">
    <source>
        <dbReference type="ARBA" id="ARBA00022946"/>
    </source>
</evidence>
<evidence type="ECO:0000313" key="11">
    <source>
        <dbReference type="EMBL" id="KAF5670551.1"/>
    </source>
</evidence>
<dbReference type="GO" id="GO:0000262">
    <property type="term" value="C:mitochondrial chromosome"/>
    <property type="evidence" value="ECO:0007669"/>
    <property type="project" value="InterPro"/>
</dbReference>
<keyword evidence="8" id="KW-0234">DNA repair</keyword>
<keyword evidence="4" id="KW-0227">DNA damage</keyword>
<gene>
    <name evidence="11" type="ORF">FHETE_4458</name>
</gene>
<dbReference type="GO" id="GO:0003697">
    <property type="term" value="F:single-stranded DNA binding"/>
    <property type="evidence" value="ECO:0007669"/>
    <property type="project" value="InterPro"/>
</dbReference>
<dbReference type="PANTHER" id="PTHR31404:SF0">
    <property type="entry name" value="MITOCHONDRIAL GENOME MAINTENANCE PROTEIN MGM101"/>
    <property type="match status" value="1"/>
</dbReference>
<dbReference type="OrthoDB" id="17164at2759"/>
<evidence type="ECO:0000256" key="3">
    <source>
        <dbReference type="ARBA" id="ARBA00013628"/>
    </source>
</evidence>
<dbReference type="InterPro" id="IPR009446">
    <property type="entry name" value="Mgm101"/>
</dbReference>
<comment type="subcellular location">
    <subcellularLocation>
        <location evidence="1">Mitochondrion matrix</location>
        <location evidence="1">Mitochondrion nucleoid</location>
    </subcellularLocation>
</comment>
<dbReference type="PANTHER" id="PTHR31404">
    <property type="entry name" value="MITOCHONDRIAL GENOME MAINTENANCE PROTEIN MGM101"/>
    <property type="match status" value="1"/>
</dbReference>
<evidence type="ECO:0000256" key="6">
    <source>
        <dbReference type="ARBA" id="ARBA00023125"/>
    </source>
</evidence>
<evidence type="ECO:0000256" key="7">
    <source>
        <dbReference type="ARBA" id="ARBA00023128"/>
    </source>
</evidence>
<feature type="region of interest" description="Disordered" evidence="10">
    <location>
        <begin position="53"/>
        <end position="101"/>
    </location>
</feature>
<evidence type="ECO:0000256" key="10">
    <source>
        <dbReference type="SAM" id="MobiDB-lite"/>
    </source>
</evidence>
<dbReference type="Proteomes" id="UP000567885">
    <property type="component" value="Unassembled WGS sequence"/>
</dbReference>
<dbReference type="GO" id="GO:0036297">
    <property type="term" value="P:interstrand cross-link repair"/>
    <property type="evidence" value="ECO:0007669"/>
    <property type="project" value="TreeGrafter"/>
</dbReference>
<keyword evidence="6" id="KW-0238">DNA-binding</keyword>
<dbReference type="AlphaFoldDB" id="A0A8H5TIT3"/>
<evidence type="ECO:0000313" key="12">
    <source>
        <dbReference type="Proteomes" id="UP000567885"/>
    </source>
</evidence>
<name>A0A8H5TIT3_FUSHE</name>
<keyword evidence="9" id="KW-1135">Mitochondrion nucleoid</keyword>
<accession>A0A8H5TIT3</accession>
<sequence>MFVPRRTLFAARRLPIASSRSILPALRYSTQADITLQNPSEDVTEVNQEDVITKPKYAPKARATPAKPATAAKPAPKTTTTFPPKPAAASSKSAGLANPHQAVSVSKSTLSESSEIDPEKTHDINWEKSWYGLGTKPVTMEQNEVLSRPVDPEDVEVKPDGIVYLPEVKYRRRLNEAFGPMGWGMVHRGEVVVGNNIVTREYALIVNGRIVSQSQGVNNFFAAEGVPDAIEGAKSNALMRCCKDLGIASELWDPVFLRWFRKHYMEDRWVEHATTKKKRTFWYKKGLAEAVYPYKFV</sequence>
<proteinExistence type="inferred from homology"/>
<keyword evidence="7" id="KW-0496">Mitochondrion</keyword>
<protein>
    <recommendedName>
        <fullName evidence="3">Mitochondrial genome maintenance protein MGM101</fullName>
    </recommendedName>
</protein>
<dbReference type="EMBL" id="JAAGWQ010000075">
    <property type="protein sequence ID" value="KAF5670551.1"/>
    <property type="molecule type" value="Genomic_DNA"/>
</dbReference>
<feature type="compositionally biased region" description="Low complexity" evidence="10">
    <location>
        <begin position="54"/>
        <end position="82"/>
    </location>
</feature>
<evidence type="ECO:0000256" key="1">
    <source>
        <dbReference type="ARBA" id="ARBA00004436"/>
    </source>
</evidence>
<evidence type="ECO:0000256" key="8">
    <source>
        <dbReference type="ARBA" id="ARBA00023204"/>
    </source>
</evidence>
<reference evidence="11 12" key="1">
    <citation type="submission" date="2020-05" db="EMBL/GenBank/DDBJ databases">
        <title>Identification and distribution of gene clusters putatively required for synthesis of sphingolipid metabolism inhibitors in phylogenetically diverse species of the filamentous fungus Fusarium.</title>
        <authorList>
            <person name="Kim H.-S."/>
            <person name="Busman M."/>
            <person name="Brown D.W."/>
            <person name="Divon H."/>
            <person name="Uhlig S."/>
            <person name="Proctor R.H."/>
        </authorList>
    </citation>
    <scope>NUCLEOTIDE SEQUENCE [LARGE SCALE GENOMIC DNA]</scope>
    <source>
        <strain evidence="11 12">NRRL 20693</strain>
    </source>
</reference>
<evidence type="ECO:0000256" key="2">
    <source>
        <dbReference type="ARBA" id="ARBA00007053"/>
    </source>
</evidence>
<organism evidence="11 12">
    <name type="scientific">Fusarium heterosporum</name>
    <dbReference type="NCBI Taxonomy" id="42747"/>
    <lineage>
        <taxon>Eukaryota</taxon>
        <taxon>Fungi</taxon>
        <taxon>Dikarya</taxon>
        <taxon>Ascomycota</taxon>
        <taxon>Pezizomycotina</taxon>
        <taxon>Sordariomycetes</taxon>
        <taxon>Hypocreomycetidae</taxon>
        <taxon>Hypocreales</taxon>
        <taxon>Nectriaceae</taxon>
        <taxon>Fusarium</taxon>
        <taxon>Fusarium heterosporum species complex</taxon>
    </lineage>
</organism>
<evidence type="ECO:0000256" key="4">
    <source>
        <dbReference type="ARBA" id="ARBA00022763"/>
    </source>
</evidence>
<keyword evidence="5" id="KW-0809">Transit peptide</keyword>